<evidence type="ECO:0000256" key="1">
    <source>
        <dbReference type="ARBA" id="ARBA00004613"/>
    </source>
</evidence>
<dbReference type="AlphaFoldDB" id="A0A2J7PDE9"/>
<reference evidence="8 9" key="1">
    <citation type="submission" date="2017-12" db="EMBL/GenBank/DDBJ databases">
        <title>Hemimetabolous genomes reveal molecular basis of termite eusociality.</title>
        <authorList>
            <person name="Harrison M.C."/>
            <person name="Jongepier E."/>
            <person name="Robertson H.M."/>
            <person name="Arning N."/>
            <person name="Bitard-Feildel T."/>
            <person name="Chao H."/>
            <person name="Childers C.P."/>
            <person name="Dinh H."/>
            <person name="Doddapaneni H."/>
            <person name="Dugan S."/>
            <person name="Gowin J."/>
            <person name="Greiner C."/>
            <person name="Han Y."/>
            <person name="Hu H."/>
            <person name="Hughes D.S.T."/>
            <person name="Huylmans A.-K."/>
            <person name="Kemena C."/>
            <person name="Kremer L.P.M."/>
            <person name="Lee S.L."/>
            <person name="Lopez-Ezquerra A."/>
            <person name="Mallet L."/>
            <person name="Monroy-Kuhn J.M."/>
            <person name="Moser A."/>
            <person name="Murali S.C."/>
            <person name="Muzny D.M."/>
            <person name="Otani S."/>
            <person name="Piulachs M.-D."/>
            <person name="Poelchau M."/>
            <person name="Qu J."/>
            <person name="Schaub F."/>
            <person name="Wada-Katsumata A."/>
            <person name="Worley K.C."/>
            <person name="Xie Q."/>
            <person name="Ylla G."/>
            <person name="Poulsen M."/>
            <person name="Gibbs R.A."/>
            <person name="Schal C."/>
            <person name="Richards S."/>
            <person name="Belles X."/>
            <person name="Korb J."/>
            <person name="Bornberg-Bauer E."/>
        </authorList>
    </citation>
    <scope>NUCLEOTIDE SEQUENCE [LARGE SCALE GENOMIC DNA]</scope>
    <source>
        <tissue evidence="8">Whole body</tissue>
    </source>
</reference>
<evidence type="ECO:0000313" key="9">
    <source>
        <dbReference type="Proteomes" id="UP000235965"/>
    </source>
</evidence>
<protein>
    <recommendedName>
        <fullName evidence="10">Chorion peroxidase</fullName>
    </recommendedName>
</protein>
<evidence type="ECO:0000256" key="5">
    <source>
        <dbReference type="ARBA" id="ARBA00022729"/>
    </source>
</evidence>
<dbReference type="PANTHER" id="PTHR11475:SF106">
    <property type="entry name" value="CURLY SU"/>
    <property type="match status" value="1"/>
</dbReference>
<dbReference type="GO" id="GO:0022412">
    <property type="term" value="P:cellular process involved in reproduction in multicellular organism"/>
    <property type="evidence" value="ECO:0007669"/>
    <property type="project" value="UniProtKB-ARBA"/>
</dbReference>
<evidence type="ECO:0000256" key="4">
    <source>
        <dbReference type="ARBA" id="ARBA00022617"/>
    </source>
</evidence>
<comment type="subcellular location">
    <subcellularLocation>
        <location evidence="1">Secreted</location>
    </subcellularLocation>
</comment>
<dbReference type="OrthoDB" id="8184612at2759"/>
<evidence type="ECO:0008006" key="10">
    <source>
        <dbReference type="Google" id="ProtNLM"/>
    </source>
</evidence>
<dbReference type="Gene3D" id="1.10.640.10">
    <property type="entry name" value="Haem peroxidase domain superfamily, animal type"/>
    <property type="match status" value="1"/>
</dbReference>
<dbReference type="STRING" id="105785.A0A2J7PDE9"/>
<dbReference type="EMBL" id="NEVH01026389">
    <property type="protein sequence ID" value="PNF14361.1"/>
    <property type="molecule type" value="Genomic_DNA"/>
</dbReference>
<dbReference type="Pfam" id="PF03098">
    <property type="entry name" value="An_peroxidase"/>
    <property type="match status" value="1"/>
</dbReference>
<dbReference type="FunFam" id="1.10.640.10:FF:000003">
    <property type="entry name" value="chorion peroxidase"/>
    <property type="match status" value="1"/>
</dbReference>
<keyword evidence="3" id="KW-0575">Peroxidase</keyword>
<dbReference type="InterPro" id="IPR019791">
    <property type="entry name" value="Haem_peroxidase_animal"/>
</dbReference>
<keyword evidence="5" id="KW-0732">Signal</keyword>
<dbReference type="GO" id="GO:0046872">
    <property type="term" value="F:metal ion binding"/>
    <property type="evidence" value="ECO:0007669"/>
    <property type="project" value="UniProtKB-KW"/>
</dbReference>
<evidence type="ECO:0000256" key="3">
    <source>
        <dbReference type="ARBA" id="ARBA00022559"/>
    </source>
</evidence>
<dbReference type="CDD" id="cd09823">
    <property type="entry name" value="peroxinectin_like"/>
    <property type="match status" value="1"/>
</dbReference>
<accession>A0A2J7PDE9</accession>
<evidence type="ECO:0000256" key="6">
    <source>
        <dbReference type="ARBA" id="ARBA00023004"/>
    </source>
</evidence>
<dbReference type="GO" id="GO:0004601">
    <property type="term" value="F:peroxidase activity"/>
    <property type="evidence" value="ECO:0007669"/>
    <property type="project" value="UniProtKB-KW"/>
</dbReference>
<dbReference type="Proteomes" id="UP000235965">
    <property type="component" value="Unassembled WGS sequence"/>
</dbReference>
<keyword evidence="2" id="KW-0964">Secreted</keyword>
<dbReference type="InterPro" id="IPR037120">
    <property type="entry name" value="Haem_peroxidase_sf_animal"/>
</dbReference>
<dbReference type="InParanoid" id="A0A2J7PDE9"/>
<evidence type="ECO:0000313" key="8">
    <source>
        <dbReference type="EMBL" id="PNF14361.1"/>
    </source>
</evidence>
<comment type="caution">
    <text evidence="8">The sequence shown here is derived from an EMBL/GenBank/DDBJ whole genome shotgun (WGS) entry which is preliminary data.</text>
</comment>
<keyword evidence="3" id="KW-0560">Oxidoreductase</keyword>
<evidence type="ECO:0000256" key="7">
    <source>
        <dbReference type="PIRSR" id="PIRSR619791-2"/>
    </source>
</evidence>
<dbReference type="PROSITE" id="PS50292">
    <property type="entry name" value="PEROXIDASE_3"/>
    <property type="match status" value="1"/>
</dbReference>
<dbReference type="InterPro" id="IPR010255">
    <property type="entry name" value="Haem_peroxidase_sf"/>
</dbReference>
<keyword evidence="6 7" id="KW-0408">Iron</keyword>
<evidence type="ECO:0000256" key="2">
    <source>
        <dbReference type="ARBA" id="ARBA00022525"/>
    </source>
</evidence>
<dbReference type="PRINTS" id="PR00457">
    <property type="entry name" value="ANPEROXIDASE"/>
</dbReference>
<dbReference type="GO" id="GO:0020037">
    <property type="term" value="F:heme binding"/>
    <property type="evidence" value="ECO:0007669"/>
    <property type="project" value="InterPro"/>
</dbReference>
<dbReference type="SUPFAM" id="SSF48113">
    <property type="entry name" value="Heme-dependent peroxidases"/>
    <property type="match status" value="1"/>
</dbReference>
<dbReference type="GO" id="GO:0005576">
    <property type="term" value="C:extracellular region"/>
    <property type="evidence" value="ECO:0007669"/>
    <property type="project" value="UniProtKB-SubCell"/>
</dbReference>
<keyword evidence="9" id="KW-1185">Reference proteome</keyword>
<proteinExistence type="predicted"/>
<gene>
    <name evidence="8" type="ORF">B7P43_G05575</name>
</gene>
<feature type="binding site" description="axial binding residue" evidence="7">
    <location>
        <position position="498"/>
    </location>
    <ligand>
        <name>heme b</name>
        <dbReference type="ChEBI" id="CHEBI:60344"/>
    </ligand>
    <ligandPart>
        <name>Fe</name>
        <dbReference type="ChEBI" id="CHEBI:18248"/>
    </ligandPart>
</feature>
<keyword evidence="7" id="KW-0479">Metal-binding</keyword>
<dbReference type="PANTHER" id="PTHR11475">
    <property type="entry name" value="OXIDASE/PEROXIDASE"/>
    <property type="match status" value="1"/>
</dbReference>
<dbReference type="GO" id="GO:0006979">
    <property type="term" value="P:response to oxidative stress"/>
    <property type="evidence" value="ECO:0007669"/>
    <property type="project" value="InterPro"/>
</dbReference>
<sequence length="737" mass="83724">MDRSRFGLVDEGNDLSVPSDIVTFRDDLVVFTSRTAMILTFVCAPALSQHFPGNRDCALTLPGPGRPGFNGIEGSESRSGCITYEDVNEAFLRGREKVGLRNPHRSVTVFSLAQLGSALQETTRLLAERFRLSRDDVVLGLPRINTLRTHIADFCPRSHRTDRRCKVTRYRRHDGDCNNLQHPTWGSALLPFKRLLPPVYADGISELRADRQGFPLPNPRVVSAHVHRDEGPHEHAVTLMFAAWGQLMDHDLTFTAETKDPSDLREPNCCGSGRPLHPNCLPVPLPPEDHFYRLHRQTCMNMLRSLAGVRPDCRLGPRAQTNTATAFIDGNFLYGSNVRLSDELRLLKGGLMKTLHAFSDLGLKELMPLKLQFPDDGCIRSSPDIFCFLAGDNRANENMALAVLHTMLVRVHNQIASELSQINSLWDDEKLYQETRHIVAAMVQHITYTEFLPMLLGKEAMEKYDLLPKSKGYWGGYDPNVDVTIPSAFMTAAFRFGHSLLPNVLERWSPNHVRIGVQRLSEVLKRPFDLYKPGWYDQYVIGLINQVAQAMDDGVTQEVTNHLFQQPSHGYGMDLASLNLQRAREHGVPGYNSYRHLCGLQPLPRWSLMLQALPNETVRRYQDIYDQSLSFVHSHPDDVDLWSAGISERPVPGSMVGPTFNCLIARTFRDLRRGDRFWYENSDWPSSFTPEQLQEIREVRLSRLLCDASDNLETIQVYAMVLPDFHTYVNIITRRKQ</sequence>
<keyword evidence="4 7" id="KW-0349">Heme</keyword>
<name>A0A2J7PDE9_9NEOP</name>
<organism evidence="8 9">
    <name type="scientific">Cryptotermes secundus</name>
    <dbReference type="NCBI Taxonomy" id="105785"/>
    <lineage>
        <taxon>Eukaryota</taxon>
        <taxon>Metazoa</taxon>
        <taxon>Ecdysozoa</taxon>
        <taxon>Arthropoda</taxon>
        <taxon>Hexapoda</taxon>
        <taxon>Insecta</taxon>
        <taxon>Pterygota</taxon>
        <taxon>Neoptera</taxon>
        <taxon>Polyneoptera</taxon>
        <taxon>Dictyoptera</taxon>
        <taxon>Blattodea</taxon>
        <taxon>Blattoidea</taxon>
        <taxon>Termitoidae</taxon>
        <taxon>Kalotermitidae</taxon>
        <taxon>Cryptotermitinae</taxon>
        <taxon>Cryptotermes</taxon>
    </lineage>
</organism>